<dbReference type="Gene3D" id="3.40.50.12780">
    <property type="entry name" value="N-terminal domain of ligase-like"/>
    <property type="match status" value="1"/>
</dbReference>
<keyword evidence="1" id="KW-0521">NADP</keyword>
<dbReference type="InterPro" id="IPR042099">
    <property type="entry name" value="ANL_N_sf"/>
</dbReference>
<dbReference type="PANTHER" id="PTHR43845">
    <property type="entry name" value="BLR5969 PROTEIN"/>
    <property type="match status" value="1"/>
</dbReference>
<gene>
    <name evidence="2" type="ORF">EJB06_26555</name>
</gene>
<dbReference type="InterPro" id="IPR008670">
    <property type="entry name" value="CoA_reduct_LuxC"/>
</dbReference>
<name>A0A430HEN8_9BURK</name>
<sequence length="843" mass="93669">MEDMNKQHLWQGEWIGDQELASRIGDIQSLVARQMACELDIETVLAAGDLLGKNIREKSAIFTELKNCLSGTGQFTSDEIDLALLEIADVLRRANLEKKLIRELGSSNPLLACRTQFDDAIFEAWAPLGFLVHISPQNAFTVGPMSVLEGLLSGNFNFLKTSPQESSFPQILLHALGKCDPSAQLEKFIIVATISSKRKDLLEPVFAGADGIAAWGGEESIQSIRAMAPASVRMVEWGHKISLAFLSMEAAQDPHTLKQLAMECCLMEQQACSSPQCVYLDTSDWNELQRFGERLADALTLVAHELPRQLPDTASAGEIALVSECHRLESCLGNARLIEAPDGGWRIYIDEHAALAASPLYRSIWVKPLPRTDIIRVLRPMRNYLQTVAICCKLSEIHPLSRSFLRAGAIRIRRIGEMTGGYPGEPHDGVYALQRYCRRVSLQLAHEAQGISNFDELRKFPPLQWDPVPAVTAKEQFQSVPADPAQAHLFFKSGGSTGEPKLSTFSYQQYHEHIRLGAEGLYAAGFDPLGDRAMNLFFGGGLYGGFISFFSALEQLGAIQFPMAAHGDTRMVAQEIVKNKVNVLLGMPSYILQLFEKEADILSAYRGVKKIYYGGEHFSPAQRNYLRESFQVDAIRSAAYGSVDIGPIGFQCEHSDGGVHHLQQQLQYLEILKMDEDRAVQGEEVGRLVFTPRMLSVNKPLRYEIGDVGHWIADPDGICACGRAAPRFRLLGRTGDICRIGSTFLNYQEFIRILATHFAYAGEAQLILAQAGIKDKVILLISDSERLPALRCREIFLENYLDLQEAVLTDETLLFEVQAVGIDEFHRTAGSGKLIRVLDRRAR</sequence>
<dbReference type="RefSeq" id="WP_126077050.1">
    <property type="nucleotide sequence ID" value="NZ_CP051166.1"/>
</dbReference>
<accession>A0A430HEN8</accession>
<keyword evidence="3" id="KW-1185">Reference proteome</keyword>
<dbReference type="SUPFAM" id="SSF56801">
    <property type="entry name" value="Acetyl-CoA synthetase-like"/>
    <property type="match status" value="1"/>
</dbReference>
<evidence type="ECO:0008006" key="4">
    <source>
        <dbReference type="Google" id="ProtNLM"/>
    </source>
</evidence>
<dbReference type="InterPro" id="IPR016161">
    <property type="entry name" value="Ald_DH/histidinol_DH"/>
</dbReference>
<dbReference type="EMBL" id="RXLQ01000019">
    <property type="protein sequence ID" value="RSZ55971.1"/>
    <property type="molecule type" value="Genomic_DNA"/>
</dbReference>
<proteinExistence type="predicted"/>
<evidence type="ECO:0000313" key="2">
    <source>
        <dbReference type="EMBL" id="RSZ55971.1"/>
    </source>
</evidence>
<dbReference type="PANTHER" id="PTHR43845:SF1">
    <property type="entry name" value="BLR5969 PROTEIN"/>
    <property type="match status" value="1"/>
</dbReference>
<comment type="caution">
    <text evidence="2">The sequence shown here is derived from an EMBL/GenBank/DDBJ whole genome shotgun (WGS) entry which is preliminary data.</text>
</comment>
<dbReference type="OrthoDB" id="5298740at2"/>
<organism evidence="2 3">
    <name type="scientific">Massilia atriviolacea</name>
    <dbReference type="NCBI Taxonomy" id="2495579"/>
    <lineage>
        <taxon>Bacteria</taxon>
        <taxon>Pseudomonadati</taxon>
        <taxon>Pseudomonadota</taxon>
        <taxon>Betaproteobacteria</taxon>
        <taxon>Burkholderiales</taxon>
        <taxon>Oxalobacteraceae</taxon>
        <taxon>Telluria group</taxon>
        <taxon>Massilia</taxon>
    </lineage>
</organism>
<dbReference type="GO" id="GO:0008218">
    <property type="term" value="P:bioluminescence"/>
    <property type="evidence" value="ECO:0007669"/>
    <property type="project" value="InterPro"/>
</dbReference>
<dbReference type="GO" id="GO:0003995">
    <property type="term" value="F:acyl-CoA dehydrogenase activity"/>
    <property type="evidence" value="ECO:0007669"/>
    <property type="project" value="InterPro"/>
</dbReference>
<evidence type="ECO:0000256" key="1">
    <source>
        <dbReference type="ARBA" id="ARBA00022857"/>
    </source>
</evidence>
<evidence type="ECO:0000313" key="3">
    <source>
        <dbReference type="Proteomes" id="UP000278085"/>
    </source>
</evidence>
<dbReference type="AlphaFoldDB" id="A0A430HEN8"/>
<dbReference type="Proteomes" id="UP000278085">
    <property type="component" value="Unassembled WGS sequence"/>
</dbReference>
<dbReference type="Pfam" id="PF05893">
    <property type="entry name" value="LuxC"/>
    <property type="match status" value="1"/>
</dbReference>
<reference evidence="2 3" key="1">
    <citation type="submission" date="2018-12" db="EMBL/GenBank/DDBJ databases">
        <authorList>
            <person name="Yang E."/>
        </authorList>
    </citation>
    <scope>NUCLEOTIDE SEQUENCE [LARGE SCALE GENOMIC DNA]</scope>
    <source>
        <strain evidence="2 3">SOD</strain>
    </source>
</reference>
<protein>
    <recommendedName>
        <fullName evidence="4">Long-chain-fatty-acyl-CoA reductase</fullName>
    </recommendedName>
</protein>
<dbReference type="SUPFAM" id="SSF53720">
    <property type="entry name" value="ALDH-like"/>
    <property type="match status" value="1"/>
</dbReference>